<dbReference type="RefSeq" id="WP_106706781.1">
    <property type="nucleotide sequence ID" value="NZ_PXXU01000020.1"/>
</dbReference>
<name>A0A2P7NVE1_9PROT</name>
<evidence type="ECO:0000256" key="1">
    <source>
        <dbReference type="SAM" id="SignalP"/>
    </source>
</evidence>
<reference evidence="2 3" key="1">
    <citation type="submission" date="2018-03" db="EMBL/GenBank/DDBJ databases">
        <title>Draft genome of Nitrosomonas supralitoralis APG5.</title>
        <authorList>
            <person name="Urakawa H."/>
            <person name="Lopez J.V."/>
        </authorList>
    </citation>
    <scope>NUCLEOTIDE SEQUENCE [LARGE SCALE GENOMIC DNA]</scope>
    <source>
        <strain evidence="2 3">APG5</strain>
    </source>
</reference>
<sequence>MANLSKPIRCTVFIMMLLIVSFPAMASEHPATVGCCQQSDAQHQFDLIELPAEVIQQLKIDAGFGWGIFSGTIYNGNEHYYVTQLVVSMTPIHDHHHMHENMSHESKEHQINLKLPPVTKGALSMPLTGDDVHVHDFKWKIIKVIGYQIH</sequence>
<dbReference type="Proteomes" id="UP000241912">
    <property type="component" value="Unassembled WGS sequence"/>
</dbReference>
<gene>
    <name evidence="2" type="ORF">C7H79_08110</name>
</gene>
<evidence type="ECO:0000313" key="3">
    <source>
        <dbReference type="Proteomes" id="UP000241912"/>
    </source>
</evidence>
<keyword evidence="3" id="KW-1185">Reference proteome</keyword>
<accession>A0A2P7NVE1</accession>
<proteinExistence type="predicted"/>
<comment type="caution">
    <text evidence="2">The sequence shown here is derived from an EMBL/GenBank/DDBJ whole genome shotgun (WGS) entry which is preliminary data.</text>
</comment>
<protein>
    <recommendedName>
        <fullName evidence="4">Secreted protein</fullName>
    </recommendedName>
</protein>
<feature type="chain" id="PRO_5015126132" description="Secreted protein" evidence="1">
    <location>
        <begin position="27"/>
        <end position="150"/>
    </location>
</feature>
<evidence type="ECO:0008006" key="4">
    <source>
        <dbReference type="Google" id="ProtNLM"/>
    </source>
</evidence>
<dbReference type="OrthoDB" id="8562541at2"/>
<dbReference type="AlphaFoldDB" id="A0A2P7NVE1"/>
<organism evidence="2 3">
    <name type="scientific">Nitrosomonas supralitoralis</name>
    <dbReference type="NCBI Taxonomy" id="2116706"/>
    <lineage>
        <taxon>Bacteria</taxon>
        <taxon>Pseudomonadati</taxon>
        <taxon>Pseudomonadota</taxon>
        <taxon>Betaproteobacteria</taxon>
        <taxon>Nitrosomonadales</taxon>
        <taxon>Nitrosomonadaceae</taxon>
        <taxon>Nitrosomonas</taxon>
    </lineage>
</organism>
<dbReference type="EMBL" id="PXXU01000020">
    <property type="protein sequence ID" value="PSJ17440.1"/>
    <property type="molecule type" value="Genomic_DNA"/>
</dbReference>
<feature type="signal peptide" evidence="1">
    <location>
        <begin position="1"/>
        <end position="26"/>
    </location>
</feature>
<keyword evidence="1" id="KW-0732">Signal</keyword>
<evidence type="ECO:0000313" key="2">
    <source>
        <dbReference type="EMBL" id="PSJ17440.1"/>
    </source>
</evidence>